<dbReference type="AlphaFoldDB" id="A0A0X3UM43"/>
<feature type="transmembrane region" description="Helical" evidence="1">
    <location>
        <begin position="17"/>
        <end position="34"/>
    </location>
</feature>
<evidence type="ECO:0000256" key="1">
    <source>
        <dbReference type="SAM" id="Phobius"/>
    </source>
</evidence>
<dbReference type="EMBL" id="LLZH01000134">
    <property type="protein sequence ID" value="KUL33708.1"/>
    <property type="molecule type" value="Genomic_DNA"/>
</dbReference>
<feature type="transmembrane region" description="Helical" evidence="1">
    <location>
        <begin position="421"/>
        <end position="442"/>
    </location>
</feature>
<feature type="transmembrane region" description="Helical" evidence="1">
    <location>
        <begin position="295"/>
        <end position="320"/>
    </location>
</feature>
<feature type="transmembrane region" description="Helical" evidence="1">
    <location>
        <begin position="235"/>
        <end position="257"/>
    </location>
</feature>
<feature type="transmembrane region" description="Helical" evidence="1">
    <location>
        <begin position="449"/>
        <end position="470"/>
    </location>
</feature>
<feature type="transmembrane region" description="Helical" evidence="1">
    <location>
        <begin position="76"/>
        <end position="98"/>
    </location>
</feature>
<gene>
    <name evidence="2" type="ORF">ADL15_17060</name>
</gene>
<keyword evidence="1" id="KW-1133">Transmembrane helix</keyword>
<name>A0A0X3UM43_9ACTN</name>
<accession>A0A0X3UM43</accession>
<evidence type="ECO:0000313" key="3">
    <source>
        <dbReference type="Proteomes" id="UP000053244"/>
    </source>
</evidence>
<dbReference type="Proteomes" id="UP000053244">
    <property type="component" value="Unassembled WGS sequence"/>
</dbReference>
<dbReference type="RefSeq" id="WP_067691496.1">
    <property type="nucleotide sequence ID" value="NZ_LLZH01000134.1"/>
</dbReference>
<keyword evidence="3" id="KW-1185">Reference proteome</keyword>
<reference evidence="2 3" key="1">
    <citation type="submission" date="2015-10" db="EMBL/GenBank/DDBJ databases">
        <authorList>
            <person name="Gilbert D.G."/>
        </authorList>
    </citation>
    <scope>NUCLEOTIDE SEQUENCE [LARGE SCALE GENOMIC DNA]</scope>
    <source>
        <strain evidence="2 3">NRRL B-16712</strain>
    </source>
</reference>
<feature type="transmembrane region" description="Helical" evidence="1">
    <location>
        <begin position="119"/>
        <end position="145"/>
    </location>
</feature>
<feature type="transmembrane region" description="Helical" evidence="1">
    <location>
        <begin position="393"/>
        <end position="415"/>
    </location>
</feature>
<dbReference type="OrthoDB" id="2014935at2"/>
<feature type="transmembrane region" description="Helical" evidence="1">
    <location>
        <begin position="151"/>
        <end position="176"/>
    </location>
</feature>
<proteinExistence type="predicted"/>
<keyword evidence="1" id="KW-0812">Transmembrane</keyword>
<evidence type="ECO:0000313" key="2">
    <source>
        <dbReference type="EMBL" id="KUL33708.1"/>
    </source>
</evidence>
<feature type="transmembrane region" description="Helical" evidence="1">
    <location>
        <begin position="188"/>
        <end position="209"/>
    </location>
</feature>
<keyword evidence="1" id="KW-0472">Membrane</keyword>
<feature type="transmembrane region" description="Helical" evidence="1">
    <location>
        <begin position="490"/>
        <end position="516"/>
    </location>
</feature>
<protein>
    <submittedName>
        <fullName evidence="2">ABC transporter permease</fullName>
    </submittedName>
</protein>
<organism evidence="2 3">
    <name type="scientific">Actinoplanes awajinensis subsp. mycoplanecinus</name>
    <dbReference type="NCBI Taxonomy" id="135947"/>
    <lineage>
        <taxon>Bacteria</taxon>
        <taxon>Bacillati</taxon>
        <taxon>Actinomycetota</taxon>
        <taxon>Actinomycetes</taxon>
        <taxon>Micromonosporales</taxon>
        <taxon>Micromonosporaceae</taxon>
        <taxon>Actinoplanes</taxon>
    </lineage>
</organism>
<feature type="transmembrane region" description="Helical" evidence="1">
    <location>
        <begin position="340"/>
        <end position="360"/>
    </location>
</feature>
<comment type="caution">
    <text evidence="2">The sequence shown here is derived from an EMBL/GenBank/DDBJ whole genome shotgun (WGS) entry which is preliminary data.</text>
</comment>
<sequence>MTGTGQLLRLILRRDRVILPIWVLLLGLLPQLYLSAFQGFFASDAERIQYAHVSAANAGFAGLYGPLSGDSLVELVVWRAGFLPVMIGLAALLTVIRHTRAEEEAGRSDLIRATVVGRWAQLAAALLATLVAGLVIGLLVTGTMIGSGQPAAGSVAFGALFTLSAWVFAGVAAIAAQLTSSARGARMIAVLVLGVSYVLRMGGDISAIGDGRLDWLAWLSPLGWVQKIVPYAENAWWPAVLALLITVVTVAVASALLTRRDLGSGLLASRLGPAHAGAGLSSVLGLAWRLHRGLLLGWTAGFAALGVVFGGVGTSVVQLAENSSSVSEAFSKIGGSGSVTDAYFATTAGTCALIAALYAVQAGLRMRDEEQNGHAELVLTASVSRFSWAASHLLFVLIGPALAMTAQGALAGATFGDVGPVLSAALVQLPAIWVLGAVTMLLIGVLPRFAAMAWAAVGLSFLILIFGPLLEFPGWAMDVSPFTHVPQLPAAAFTVVPETVLTLIAIALAGVGLLALRRRDIPA</sequence>